<protein>
    <submittedName>
        <fullName evidence="2">Uncharacterized protein</fullName>
    </submittedName>
</protein>
<keyword evidence="3" id="KW-1185">Reference proteome</keyword>
<comment type="caution">
    <text evidence="2">The sequence shown here is derived from an EMBL/GenBank/DDBJ whole genome shotgun (WGS) entry which is preliminary data.</text>
</comment>
<evidence type="ECO:0000313" key="2">
    <source>
        <dbReference type="EMBL" id="KAK2102795.1"/>
    </source>
</evidence>
<feature type="region of interest" description="Disordered" evidence="1">
    <location>
        <begin position="22"/>
        <end position="41"/>
    </location>
</feature>
<name>A0ABQ9V199_SAGOE</name>
<evidence type="ECO:0000313" key="3">
    <source>
        <dbReference type="Proteomes" id="UP001266305"/>
    </source>
</evidence>
<gene>
    <name evidence="2" type="ORF">P7K49_020462</name>
</gene>
<dbReference type="Proteomes" id="UP001266305">
    <property type="component" value="Unassembled WGS sequence"/>
</dbReference>
<sequence>LKQRDSIVELPELERGRQALLTHQAPGSGQPPDHCGYQLPSTLTDTRQNETQAPKARAVPGQFWLLPQHRWAERTLFGPAWGWLDKEGEA</sequence>
<dbReference type="EMBL" id="JASSZA010000009">
    <property type="protein sequence ID" value="KAK2102795.1"/>
    <property type="molecule type" value="Genomic_DNA"/>
</dbReference>
<evidence type="ECO:0000256" key="1">
    <source>
        <dbReference type="SAM" id="MobiDB-lite"/>
    </source>
</evidence>
<accession>A0ABQ9V199</accession>
<reference evidence="2 3" key="1">
    <citation type="submission" date="2023-05" db="EMBL/GenBank/DDBJ databases">
        <title>B98-5 Cell Line De Novo Hybrid Assembly: An Optical Mapping Approach.</title>
        <authorList>
            <person name="Kananen K."/>
            <person name="Auerbach J.A."/>
            <person name="Kautto E."/>
            <person name="Blachly J.S."/>
        </authorList>
    </citation>
    <scope>NUCLEOTIDE SEQUENCE [LARGE SCALE GENOMIC DNA]</scope>
    <source>
        <strain evidence="2">B95-8</strain>
        <tissue evidence="2">Cell line</tissue>
    </source>
</reference>
<organism evidence="2 3">
    <name type="scientific">Saguinus oedipus</name>
    <name type="common">Cotton-top tamarin</name>
    <name type="synonym">Oedipomidas oedipus</name>
    <dbReference type="NCBI Taxonomy" id="9490"/>
    <lineage>
        <taxon>Eukaryota</taxon>
        <taxon>Metazoa</taxon>
        <taxon>Chordata</taxon>
        <taxon>Craniata</taxon>
        <taxon>Vertebrata</taxon>
        <taxon>Euteleostomi</taxon>
        <taxon>Mammalia</taxon>
        <taxon>Eutheria</taxon>
        <taxon>Euarchontoglires</taxon>
        <taxon>Primates</taxon>
        <taxon>Haplorrhini</taxon>
        <taxon>Platyrrhini</taxon>
        <taxon>Cebidae</taxon>
        <taxon>Callitrichinae</taxon>
        <taxon>Saguinus</taxon>
    </lineage>
</organism>
<proteinExistence type="predicted"/>
<feature type="non-terminal residue" evidence="2">
    <location>
        <position position="1"/>
    </location>
</feature>